<organism evidence="2 3">
    <name type="scientific">Chlorobaculum tepidum (strain ATCC 49652 / DSM 12025 / NBRC 103806 / TLS)</name>
    <name type="common">Chlorobium tepidum</name>
    <dbReference type="NCBI Taxonomy" id="194439"/>
    <lineage>
        <taxon>Bacteria</taxon>
        <taxon>Pseudomonadati</taxon>
        <taxon>Chlorobiota</taxon>
        <taxon>Chlorobiia</taxon>
        <taxon>Chlorobiales</taxon>
        <taxon>Chlorobiaceae</taxon>
        <taxon>Chlorobaculum</taxon>
    </lineage>
</organism>
<dbReference type="Proteomes" id="UP000001007">
    <property type="component" value="Chromosome"/>
</dbReference>
<evidence type="ECO:0000256" key="1">
    <source>
        <dbReference type="SAM" id="Phobius"/>
    </source>
</evidence>
<evidence type="ECO:0000313" key="3">
    <source>
        <dbReference type="Proteomes" id="UP000001007"/>
    </source>
</evidence>
<dbReference type="RefSeq" id="WP_010933116.1">
    <property type="nucleotide sequence ID" value="NC_002932.3"/>
</dbReference>
<keyword evidence="1" id="KW-0812">Transmembrane</keyword>
<dbReference type="STRING" id="194439.CT1449"/>
<dbReference type="EMBL" id="AE006470">
    <property type="protein sequence ID" value="AAM72677.1"/>
    <property type="molecule type" value="Genomic_DNA"/>
</dbReference>
<dbReference type="HOGENOM" id="CLU_144656_0_0_10"/>
<keyword evidence="1" id="KW-1133">Transmembrane helix</keyword>
<keyword evidence="1" id="KW-0472">Membrane</keyword>
<dbReference type="KEGG" id="cte:CT1449"/>
<feature type="transmembrane region" description="Helical" evidence="1">
    <location>
        <begin position="27"/>
        <end position="54"/>
    </location>
</feature>
<reference evidence="2 3" key="1">
    <citation type="journal article" date="2002" name="Proc. Natl. Acad. Sci. U.S.A.">
        <title>The complete genome sequence of Chlorobium tepidum TLS, a photosynthetic, anaerobic, green-sulfur bacterium.</title>
        <authorList>
            <person name="Eisen J.A."/>
            <person name="Nelson K.E."/>
            <person name="Paulsen I.T."/>
            <person name="Heidelberg J.F."/>
            <person name="Wu M."/>
            <person name="Dodson R.J."/>
            <person name="Deboy R."/>
            <person name="Gwinn M.L."/>
            <person name="Nelson W.C."/>
            <person name="Haft D.H."/>
            <person name="Hickey E.K."/>
            <person name="Peterson J.D."/>
            <person name="Durkin A.S."/>
            <person name="Kolonay J.L."/>
            <person name="Yang F."/>
            <person name="Holt I."/>
            <person name="Umayam L.A."/>
            <person name="Mason T."/>
            <person name="Brenner M."/>
            <person name="Shea T.P."/>
            <person name="Parksey D."/>
            <person name="Nierman W.C."/>
            <person name="Feldblyum T.V."/>
            <person name="Hansen C.L."/>
            <person name="Craven M.B."/>
            <person name="Radune D."/>
            <person name="Vamathevan J."/>
            <person name="Khouri H."/>
            <person name="White O."/>
            <person name="Gruber T.M."/>
            <person name="Ketchum K.A."/>
            <person name="Venter J.C."/>
            <person name="Tettelin H."/>
            <person name="Bryant D.A."/>
            <person name="Fraser C.M."/>
        </authorList>
    </citation>
    <scope>NUCLEOTIDE SEQUENCE [LARGE SCALE GENOMIC DNA]</scope>
    <source>
        <strain evidence="3">ATCC 49652 / DSM 12025 / NBRC 103806 / TLS</strain>
    </source>
</reference>
<proteinExistence type="predicted"/>
<dbReference type="OrthoDB" id="598006at2"/>
<accession>Q8KCH2</accession>
<keyword evidence="3" id="KW-1185">Reference proteome</keyword>
<gene>
    <name evidence="2" type="ordered locus">CT1449</name>
</gene>
<dbReference type="AlphaFoldDB" id="Q8KCH2"/>
<name>Q8KCH2_CHLTE</name>
<evidence type="ECO:0000313" key="2">
    <source>
        <dbReference type="EMBL" id="AAM72677.1"/>
    </source>
</evidence>
<dbReference type="eggNOG" id="ENOG50345P8">
    <property type="taxonomic scope" value="Bacteria"/>
</dbReference>
<sequence length="152" mass="17043">MIVSPVSSIGNQQAVAMNIASGSGRKWLTALILSPGMIFASAYLLVWLSMNLWLNHNFKHHLKQIFTAETGQRYRIDIGSLRPEPNLNSLTLKQLELTPVGVAENQRASRSVFQIEELRIECADLSLFPFKPADELLTLRKVSRVILLNSVQ</sequence>
<protein>
    <submittedName>
        <fullName evidence="2">Uncharacterized protein</fullName>
    </submittedName>
</protein>
<dbReference type="EnsemblBacteria" id="AAM72677">
    <property type="protein sequence ID" value="AAM72677"/>
    <property type="gene ID" value="CT1449"/>
</dbReference>